<proteinExistence type="inferred from homology"/>
<keyword evidence="6" id="KW-0539">Nucleus</keyword>
<dbReference type="CDD" id="cd21372">
    <property type="entry name" value="cwf21_CWC21-like"/>
    <property type="match status" value="1"/>
</dbReference>
<dbReference type="Pfam" id="PF08312">
    <property type="entry name" value="cwf21"/>
    <property type="match status" value="1"/>
</dbReference>
<comment type="similarity">
    <text evidence="2">Belongs to the CWC21 family.</text>
</comment>
<evidence type="ECO:0000256" key="2">
    <source>
        <dbReference type="ARBA" id="ARBA00005954"/>
    </source>
</evidence>
<evidence type="ECO:0000256" key="5">
    <source>
        <dbReference type="ARBA" id="ARBA00023187"/>
    </source>
</evidence>
<dbReference type="PANTHER" id="PTHR36562">
    <property type="entry name" value="SERINE/ARGININE REPETITIVE MATRIX 2"/>
    <property type="match status" value="1"/>
</dbReference>
<dbReference type="OrthoDB" id="10267305at2759"/>
<dbReference type="AlphaFoldDB" id="A0A4Y7TNB9"/>
<dbReference type="GO" id="GO:0005681">
    <property type="term" value="C:spliceosomal complex"/>
    <property type="evidence" value="ECO:0007669"/>
    <property type="project" value="UniProtKB-KW"/>
</dbReference>
<evidence type="ECO:0000256" key="4">
    <source>
        <dbReference type="ARBA" id="ARBA00022728"/>
    </source>
</evidence>
<dbReference type="InterPro" id="IPR051372">
    <property type="entry name" value="CWC21"/>
</dbReference>
<protein>
    <submittedName>
        <fullName evidence="10">Cwf21-domain-containing protein</fullName>
    </submittedName>
</protein>
<dbReference type="EMBL" id="QPFP01000007">
    <property type="protein sequence ID" value="TEB35398.1"/>
    <property type="molecule type" value="Genomic_DNA"/>
</dbReference>
<evidence type="ECO:0000313" key="11">
    <source>
        <dbReference type="Proteomes" id="UP000298030"/>
    </source>
</evidence>
<evidence type="ECO:0000313" key="10">
    <source>
        <dbReference type="EMBL" id="TEB35398.1"/>
    </source>
</evidence>
<sequence>MYNGIGLTTPRGSGTSGYVVRNLSTLRSYQNDRDRDAGWDAAPPKHREPDQGILEHERKRAVEVKCLELQVRLEDEEVDEAEIEKQVSALREKLLANLNSSQTNVRGLKPSDTHALAAAKKVELEKMARALGTRNDYQEGDSFDKEKQEEMRLKRITEREDRDRRRAEDTQKFAEQKARWEAERRERDDDRRRHGDREDLPQGIGTTGIGAGIDLPYLELVTWTCATGLPHPAPGNVRHHRQKAPRLIPTLPFTFSRQI</sequence>
<comment type="caution">
    <text evidence="10">The sequence shown here is derived from an EMBL/GenBank/DDBJ whole genome shotgun (WGS) entry which is preliminary data.</text>
</comment>
<reference evidence="10 11" key="1">
    <citation type="journal article" date="2019" name="Nat. Ecol. Evol.">
        <title>Megaphylogeny resolves global patterns of mushroom evolution.</title>
        <authorList>
            <person name="Varga T."/>
            <person name="Krizsan K."/>
            <person name="Foldi C."/>
            <person name="Dima B."/>
            <person name="Sanchez-Garcia M."/>
            <person name="Sanchez-Ramirez S."/>
            <person name="Szollosi G.J."/>
            <person name="Szarkandi J.G."/>
            <person name="Papp V."/>
            <person name="Albert L."/>
            <person name="Andreopoulos W."/>
            <person name="Angelini C."/>
            <person name="Antonin V."/>
            <person name="Barry K.W."/>
            <person name="Bougher N.L."/>
            <person name="Buchanan P."/>
            <person name="Buyck B."/>
            <person name="Bense V."/>
            <person name="Catcheside P."/>
            <person name="Chovatia M."/>
            <person name="Cooper J."/>
            <person name="Damon W."/>
            <person name="Desjardin D."/>
            <person name="Finy P."/>
            <person name="Geml J."/>
            <person name="Haridas S."/>
            <person name="Hughes K."/>
            <person name="Justo A."/>
            <person name="Karasinski D."/>
            <person name="Kautmanova I."/>
            <person name="Kiss B."/>
            <person name="Kocsube S."/>
            <person name="Kotiranta H."/>
            <person name="LaButti K.M."/>
            <person name="Lechner B.E."/>
            <person name="Liimatainen K."/>
            <person name="Lipzen A."/>
            <person name="Lukacs Z."/>
            <person name="Mihaltcheva S."/>
            <person name="Morgado L.N."/>
            <person name="Niskanen T."/>
            <person name="Noordeloos M.E."/>
            <person name="Ohm R.A."/>
            <person name="Ortiz-Santana B."/>
            <person name="Ovrebo C."/>
            <person name="Racz N."/>
            <person name="Riley R."/>
            <person name="Savchenko A."/>
            <person name="Shiryaev A."/>
            <person name="Soop K."/>
            <person name="Spirin V."/>
            <person name="Szebenyi C."/>
            <person name="Tomsovsky M."/>
            <person name="Tulloss R.E."/>
            <person name="Uehling J."/>
            <person name="Grigoriev I.V."/>
            <person name="Vagvolgyi C."/>
            <person name="Papp T."/>
            <person name="Martin F.M."/>
            <person name="Miettinen O."/>
            <person name="Hibbett D.S."/>
            <person name="Nagy L.G."/>
        </authorList>
    </citation>
    <scope>NUCLEOTIDE SEQUENCE [LARGE SCALE GENOMIC DNA]</scope>
    <source>
        <strain evidence="10 11">FP101781</strain>
    </source>
</reference>
<keyword evidence="3" id="KW-0507">mRNA processing</keyword>
<evidence type="ECO:0000256" key="8">
    <source>
        <dbReference type="SAM" id="MobiDB-lite"/>
    </source>
</evidence>
<dbReference type="PANTHER" id="PTHR36562:SF5">
    <property type="entry name" value="SERINE_ARGININE REPETITIVE MATRIX 2"/>
    <property type="match status" value="1"/>
</dbReference>
<dbReference type="GO" id="GO:0008380">
    <property type="term" value="P:RNA splicing"/>
    <property type="evidence" value="ECO:0007669"/>
    <property type="project" value="UniProtKB-KW"/>
</dbReference>
<feature type="region of interest" description="Disordered" evidence="8">
    <location>
        <begin position="133"/>
        <end position="207"/>
    </location>
</feature>
<evidence type="ECO:0000256" key="7">
    <source>
        <dbReference type="SAM" id="Coils"/>
    </source>
</evidence>
<dbReference type="GO" id="GO:0006397">
    <property type="term" value="P:mRNA processing"/>
    <property type="evidence" value="ECO:0007669"/>
    <property type="project" value="UniProtKB-KW"/>
</dbReference>
<keyword evidence="11" id="KW-1185">Reference proteome</keyword>
<evidence type="ECO:0000256" key="6">
    <source>
        <dbReference type="ARBA" id="ARBA00023242"/>
    </source>
</evidence>
<organism evidence="10 11">
    <name type="scientific">Coprinellus micaceus</name>
    <name type="common">Glistening ink-cap mushroom</name>
    <name type="synonym">Coprinus micaceus</name>
    <dbReference type="NCBI Taxonomy" id="71717"/>
    <lineage>
        <taxon>Eukaryota</taxon>
        <taxon>Fungi</taxon>
        <taxon>Dikarya</taxon>
        <taxon>Basidiomycota</taxon>
        <taxon>Agaricomycotina</taxon>
        <taxon>Agaricomycetes</taxon>
        <taxon>Agaricomycetidae</taxon>
        <taxon>Agaricales</taxon>
        <taxon>Agaricineae</taxon>
        <taxon>Psathyrellaceae</taxon>
        <taxon>Coprinellus</taxon>
    </lineage>
</organism>
<feature type="coiled-coil region" evidence="7">
    <location>
        <begin position="64"/>
        <end position="93"/>
    </location>
</feature>
<dbReference type="Proteomes" id="UP000298030">
    <property type="component" value="Unassembled WGS sequence"/>
</dbReference>
<evidence type="ECO:0000256" key="3">
    <source>
        <dbReference type="ARBA" id="ARBA00022664"/>
    </source>
</evidence>
<evidence type="ECO:0000259" key="9">
    <source>
        <dbReference type="SMART" id="SM01115"/>
    </source>
</evidence>
<dbReference type="SMART" id="SM01115">
    <property type="entry name" value="cwf21"/>
    <property type="match status" value="1"/>
</dbReference>
<keyword evidence="5" id="KW-0508">mRNA splicing</keyword>
<gene>
    <name evidence="10" type="ORF">FA13DRAFT_1811115</name>
</gene>
<dbReference type="InterPro" id="IPR013170">
    <property type="entry name" value="mRNA_splic_Cwf21_dom"/>
</dbReference>
<feature type="domain" description="CWF21" evidence="9">
    <location>
        <begin position="54"/>
        <end position="99"/>
    </location>
</feature>
<name>A0A4Y7TNB9_COPMI</name>
<evidence type="ECO:0000256" key="1">
    <source>
        <dbReference type="ARBA" id="ARBA00004123"/>
    </source>
</evidence>
<comment type="subcellular location">
    <subcellularLocation>
        <location evidence="1">Nucleus</location>
    </subcellularLocation>
</comment>
<accession>A0A4Y7TNB9</accession>
<dbReference type="Gene3D" id="6.10.140.420">
    <property type="match status" value="1"/>
</dbReference>
<dbReference type="STRING" id="71717.A0A4Y7TNB9"/>
<keyword evidence="4" id="KW-0747">Spliceosome</keyword>
<feature type="compositionally biased region" description="Basic and acidic residues" evidence="8">
    <location>
        <begin position="142"/>
        <end position="200"/>
    </location>
</feature>
<keyword evidence="7" id="KW-0175">Coiled coil</keyword>
<feature type="region of interest" description="Disordered" evidence="8">
    <location>
        <begin position="31"/>
        <end position="52"/>
    </location>
</feature>